<organism evidence="6">
    <name type="scientific">Siphoviridae sp. ctHip2</name>
    <dbReference type="NCBI Taxonomy" id="2827830"/>
    <lineage>
        <taxon>Viruses</taxon>
        <taxon>Duplodnaviria</taxon>
        <taxon>Heunggongvirae</taxon>
        <taxon>Uroviricota</taxon>
        <taxon>Caudoviricetes</taxon>
    </lineage>
</organism>
<name>A0A8S5RUU8_9CAUD</name>
<sequence length="335" mass="39426">MTIDKKALEYRNEAIQLREEYEQRAKELKNLDNTTKEWFDGIDENRRFFFKALLPEYKFLSYLNDEQLAKFTEHRMGKPRKENPNYNFHPEITDYNRSNCLNLMSAISGKTIEQIIKVRDKLENMTELEAYRYIMERIPLRTDKPIVALDLEAASPSLRDMNNKFDFGPRTEIIEVGYIKVWPDGKVKKFSKLFGVDPNLLKTNGTGREDIHNISPNDIKDLPRFVDDLEAQKEIYNDLKDSILLAHNARYEKGQLSHSLRGFNKLMKENRLEVIDTMHLSQFFMPQNENNTNEAFVTNTGGKYEEAHRAFADALMSLNAFMRYFKKPEIKIKKD</sequence>
<keyword evidence="4" id="KW-0175">Coiled coil</keyword>
<dbReference type="Pfam" id="PF00929">
    <property type="entry name" value="RNase_T"/>
    <property type="match status" value="1"/>
</dbReference>
<evidence type="ECO:0000256" key="2">
    <source>
        <dbReference type="ARBA" id="ARBA00022801"/>
    </source>
</evidence>
<dbReference type="InterPro" id="IPR013520">
    <property type="entry name" value="Ribonucl_H"/>
</dbReference>
<feature type="coiled-coil region" evidence="4">
    <location>
        <begin position="7"/>
        <end position="37"/>
    </location>
</feature>
<dbReference type="SUPFAM" id="SSF53098">
    <property type="entry name" value="Ribonuclease H-like"/>
    <property type="match status" value="1"/>
</dbReference>
<dbReference type="Gene3D" id="3.30.420.10">
    <property type="entry name" value="Ribonuclease H-like superfamily/Ribonuclease H"/>
    <property type="match status" value="1"/>
</dbReference>
<evidence type="ECO:0000313" key="6">
    <source>
        <dbReference type="EMBL" id="DAF42533.1"/>
    </source>
</evidence>
<dbReference type="GO" id="GO:0003676">
    <property type="term" value="F:nucleic acid binding"/>
    <property type="evidence" value="ECO:0007669"/>
    <property type="project" value="InterPro"/>
</dbReference>
<dbReference type="PANTHER" id="PTHR30231">
    <property type="entry name" value="DNA POLYMERASE III SUBUNIT EPSILON"/>
    <property type="match status" value="1"/>
</dbReference>
<evidence type="ECO:0000256" key="1">
    <source>
        <dbReference type="ARBA" id="ARBA00022722"/>
    </source>
</evidence>
<dbReference type="PANTHER" id="PTHR30231:SF4">
    <property type="entry name" value="PROTEIN NEN2"/>
    <property type="match status" value="1"/>
</dbReference>
<keyword evidence="3" id="KW-0269">Exonuclease</keyword>
<proteinExistence type="predicted"/>
<dbReference type="CDD" id="cd06127">
    <property type="entry name" value="DEDDh"/>
    <property type="match status" value="1"/>
</dbReference>
<evidence type="ECO:0000256" key="3">
    <source>
        <dbReference type="ARBA" id="ARBA00022839"/>
    </source>
</evidence>
<accession>A0A8S5RUU8</accession>
<feature type="domain" description="Exonuclease" evidence="5">
    <location>
        <begin position="145"/>
        <end position="330"/>
    </location>
</feature>
<keyword evidence="2" id="KW-0378">Hydrolase</keyword>
<protein>
    <submittedName>
        <fullName evidence="6">DEDDh</fullName>
    </submittedName>
</protein>
<keyword evidence="1" id="KW-0540">Nuclease</keyword>
<dbReference type="InterPro" id="IPR012337">
    <property type="entry name" value="RNaseH-like_sf"/>
</dbReference>
<evidence type="ECO:0000256" key="4">
    <source>
        <dbReference type="SAM" id="Coils"/>
    </source>
</evidence>
<dbReference type="InterPro" id="IPR036397">
    <property type="entry name" value="RNaseH_sf"/>
</dbReference>
<reference evidence="6" key="1">
    <citation type="journal article" date="2021" name="Proc. Natl. Acad. Sci. U.S.A.">
        <title>A Catalog of Tens of Thousands of Viruses from Human Metagenomes Reveals Hidden Associations with Chronic Diseases.</title>
        <authorList>
            <person name="Tisza M.J."/>
            <person name="Buck C.B."/>
        </authorList>
    </citation>
    <scope>NUCLEOTIDE SEQUENCE</scope>
    <source>
        <strain evidence="6">CtHip2</strain>
    </source>
</reference>
<evidence type="ECO:0000259" key="5">
    <source>
        <dbReference type="SMART" id="SM00479"/>
    </source>
</evidence>
<dbReference type="EMBL" id="BK032497">
    <property type="protein sequence ID" value="DAF42533.1"/>
    <property type="molecule type" value="Genomic_DNA"/>
</dbReference>
<dbReference type="GO" id="GO:0008408">
    <property type="term" value="F:3'-5' exonuclease activity"/>
    <property type="evidence" value="ECO:0007669"/>
    <property type="project" value="TreeGrafter"/>
</dbReference>
<dbReference type="SMART" id="SM00479">
    <property type="entry name" value="EXOIII"/>
    <property type="match status" value="1"/>
</dbReference>